<proteinExistence type="predicted"/>
<accession>A0AA88F0G9</accession>
<dbReference type="EMBL" id="QRFF01000002">
    <property type="protein sequence ID" value="KAA3502570.1"/>
    <property type="molecule type" value="Genomic_DNA"/>
</dbReference>
<name>A0AA88F0G9_RHIRH</name>
<dbReference type="AlphaFoldDB" id="A0AA88F0G9"/>
<evidence type="ECO:0000313" key="2">
    <source>
        <dbReference type="Proteomes" id="UP000473658"/>
    </source>
</evidence>
<reference evidence="1 2" key="1">
    <citation type="submission" date="2018-08" db="EMBL/GenBank/DDBJ databases">
        <title>Crown Gall in kiwifruit.</title>
        <authorList>
            <person name="Visnovsky S.B."/>
            <person name="Pitman A.R."/>
        </authorList>
    </citation>
    <scope>NUCLEOTIDE SEQUENCE [LARGE SCALE GENOMIC DNA]</scope>
    <source>
        <strain evidence="1 2">SBV_302_78_2</strain>
    </source>
</reference>
<organism evidence="1 2">
    <name type="scientific">Rhizobium rhizogenes</name>
    <name type="common">Agrobacterium rhizogenes</name>
    <dbReference type="NCBI Taxonomy" id="359"/>
    <lineage>
        <taxon>Bacteria</taxon>
        <taxon>Pseudomonadati</taxon>
        <taxon>Pseudomonadota</taxon>
        <taxon>Alphaproteobacteria</taxon>
        <taxon>Hyphomicrobiales</taxon>
        <taxon>Rhizobiaceae</taxon>
        <taxon>Rhizobium/Agrobacterium group</taxon>
        <taxon>Rhizobium</taxon>
    </lineage>
</organism>
<protein>
    <submittedName>
        <fullName evidence="1">Uncharacterized protein</fullName>
    </submittedName>
</protein>
<evidence type="ECO:0000313" key="1">
    <source>
        <dbReference type="EMBL" id="KAA3502570.1"/>
    </source>
</evidence>
<sequence length="144" mass="16622">MIDPQIDYVLKQRHIPVAFRMGAGRKLVVRIPFAEGNMAWLQAGRRNRPKWIRERQEWEIPQAWFNSFVDNCLRRYRRVYVIQPHRELEKCAPACMDAEGHECQCSCLGANHGSKGGAGWFAVNEAFAFRWGASSLACRLMTPK</sequence>
<gene>
    <name evidence="1" type="ORF">DXM27_06150</name>
</gene>
<dbReference type="Proteomes" id="UP000473658">
    <property type="component" value="Unassembled WGS sequence"/>
</dbReference>
<comment type="caution">
    <text evidence="1">The sequence shown here is derived from an EMBL/GenBank/DDBJ whole genome shotgun (WGS) entry which is preliminary data.</text>
</comment>